<protein>
    <submittedName>
        <fullName evidence="1">Uncharacterized protein</fullName>
    </submittedName>
</protein>
<organism evidence="1 3">
    <name type="scientific">Roseovarius indicus</name>
    <dbReference type="NCBI Taxonomy" id="540747"/>
    <lineage>
        <taxon>Bacteria</taxon>
        <taxon>Pseudomonadati</taxon>
        <taxon>Pseudomonadota</taxon>
        <taxon>Alphaproteobacteria</taxon>
        <taxon>Rhodobacterales</taxon>
        <taxon>Roseobacteraceae</taxon>
        <taxon>Roseovarius</taxon>
    </lineage>
</organism>
<evidence type="ECO:0000313" key="2">
    <source>
        <dbReference type="EMBL" id="QEW24634.1"/>
    </source>
</evidence>
<gene>
    <name evidence="2" type="ORF">RIdsm_00415</name>
    <name evidence="1" type="ORF">XM52_11445</name>
</gene>
<keyword evidence="3" id="KW-1185">Reference proteome</keyword>
<sequence length="196" mass="21866">MSSLASQFGQSFSNHPLRMGFLRWQCRVRQMAMRDKDGRPDDAIMPEVFLPGQDEPLGAIITVMSKTPGYSVTPELEHMSAKTNDPAQRREQAIRFLAAGYYQQAAEFSDILTATFPPGSPGAAQIHEAGRCTLVFEAYAQRFELDCKVWRLAPHNLLHQATMAHNRLFNPGIPGDTVVLGFEPDWENCTSDPKIA</sequence>
<dbReference type="PATRIC" id="fig|540747.5.peg.5265"/>
<evidence type="ECO:0000313" key="4">
    <source>
        <dbReference type="Proteomes" id="UP000325785"/>
    </source>
</evidence>
<dbReference type="STRING" id="540747.SAMN04488031_107206"/>
<dbReference type="EMBL" id="CP031598">
    <property type="protein sequence ID" value="QEW24634.1"/>
    <property type="molecule type" value="Genomic_DNA"/>
</dbReference>
<reference evidence="2 4" key="2">
    <citation type="submission" date="2018-08" db="EMBL/GenBank/DDBJ databases">
        <title>Genetic Globetrotter - A new plasmid hitch-hiking vast phylogenetic and geographic distances.</title>
        <authorList>
            <person name="Vollmers J."/>
            <person name="Petersen J."/>
        </authorList>
    </citation>
    <scope>NUCLEOTIDE SEQUENCE [LARGE SCALE GENOMIC DNA]</scope>
    <source>
        <strain evidence="2 4">DSM 26383</strain>
    </source>
</reference>
<accession>A0A0T5P9C0</accession>
<evidence type="ECO:0000313" key="1">
    <source>
        <dbReference type="EMBL" id="KRS17626.1"/>
    </source>
</evidence>
<proteinExistence type="predicted"/>
<dbReference type="EMBL" id="LAXI01000006">
    <property type="protein sequence ID" value="KRS17626.1"/>
    <property type="molecule type" value="Genomic_DNA"/>
</dbReference>
<reference evidence="1 3" key="1">
    <citation type="submission" date="2015-04" db="EMBL/GenBank/DDBJ databases">
        <title>The draft genome sequence of Roseovarius indicus B108T.</title>
        <authorList>
            <person name="Li G."/>
            <person name="Lai Q."/>
            <person name="Shao Z."/>
            <person name="Yan P."/>
        </authorList>
    </citation>
    <scope>NUCLEOTIDE SEQUENCE [LARGE SCALE GENOMIC DNA]</scope>
    <source>
        <strain evidence="1 3">B108</strain>
    </source>
</reference>
<dbReference type="Proteomes" id="UP000051401">
    <property type="component" value="Unassembled WGS sequence"/>
</dbReference>
<dbReference type="Proteomes" id="UP000325785">
    <property type="component" value="Chromosome"/>
</dbReference>
<name>A0A0T5P9C0_9RHOB</name>
<dbReference type="OrthoDB" id="7739199at2"/>
<dbReference type="KEGG" id="rid:RIdsm_00415"/>
<dbReference type="AlphaFoldDB" id="A0A0T5P9C0"/>
<dbReference type="RefSeq" id="WP_057816266.1">
    <property type="nucleotide sequence ID" value="NZ_CP031598.1"/>
</dbReference>
<evidence type="ECO:0000313" key="3">
    <source>
        <dbReference type="Proteomes" id="UP000051401"/>
    </source>
</evidence>